<name>A0A1I2KS71_9BACT</name>
<evidence type="ECO:0000313" key="2">
    <source>
        <dbReference type="Proteomes" id="UP000198964"/>
    </source>
</evidence>
<dbReference type="AlphaFoldDB" id="A0A1I2KS71"/>
<reference evidence="1 2" key="1">
    <citation type="submission" date="2016-10" db="EMBL/GenBank/DDBJ databases">
        <authorList>
            <person name="de Groot N.N."/>
        </authorList>
    </citation>
    <scope>NUCLEOTIDE SEQUENCE [LARGE SCALE GENOMIC DNA]</scope>
    <source>
        <strain evidence="1 2">CGMCC 1.9156</strain>
    </source>
</reference>
<sequence length="182" mass="20616">MRIPSFKLSFLIIFILLLSCMTENKESELKMGNIVDLNGKFQVKLPDNWKKEFNTTEFSSGIISSDTTGELKNTIIVNINWNQDTVYINPNLEQTLDSLNATVGLKTQMQKSGKIGDYRTSFNFSSGYDSTEEMQRNQYLYILKGDSIKGHILMTATIFGDSISTEQSELVAEIVKTIKMNK</sequence>
<gene>
    <name evidence="1" type="ORF">SAMN05216283_11360</name>
</gene>
<accession>A0A1I2KS71</accession>
<dbReference type="EMBL" id="FONW01000013">
    <property type="protein sequence ID" value="SFF69892.1"/>
    <property type="molecule type" value="Genomic_DNA"/>
</dbReference>
<evidence type="ECO:0000313" key="1">
    <source>
        <dbReference type="EMBL" id="SFF69892.1"/>
    </source>
</evidence>
<organism evidence="1 2">
    <name type="scientific">Sunxiuqinia elliptica</name>
    <dbReference type="NCBI Taxonomy" id="655355"/>
    <lineage>
        <taxon>Bacteria</taxon>
        <taxon>Pseudomonadati</taxon>
        <taxon>Bacteroidota</taxon>
        <taxon>Bacteroidia</taxon>
        <taxon>Marinilabiliales</taxon>
        <taxon>Prolixibacteraceae</taxon>
        <taxon>Sunxiuqinia</taxon>
    </lineage>
</organism>
<protein>
    <submittedName>
        <fullName evidence="1">Uncharacterized protein</fullName>
    </submittedName>
</protein>
<dbReference type="STRING" id="655355.SAMN05216283_11360"/>
<dbReference type="Proteomes" id="UP000198964">
    <property type="component" value="Unassembled WGS sequence"/>
</dbReference>
<keyword evidence="2" id="KW-1185">Reference proteome</keyword>
<proteinExistence type="predicted"/>
<dbReference type="PROSITE" id="PS51257">
    <property type="entry name" value="PROKAR_LIPOPROTEIN"/>
    <property type="match status" value="1"/>
</dbReference>